<accession>A0ABV0MGV9</accession>
<evidence type="ECO:0000313" key="1">
    <source>
        <dbReference type="EMBL" id="MEQ2158257.1"/>
    </source>
</evidence>
<protein>
    <submittedName>
        <fullName evidence="1">Uncharacterized protein</fullName>
    </submittedName>
</protein>
<comment type="caution">
    <text evidence="1">The sequence shown here is derived from an EMBL/GenBank/DDBJ whole genome shotgun (WGS) entry which is preliminary data.</text>
</comment>
<dbReference type="EMBL" id="JAHRIO010000611">
    <property type="protein sequence ID" value="MEQ2158257.1"/>
    <property type="molecule type" value="Genomic_DNA"/>
</dbReference>
<name>A0ABV0MGV9_9TELE</name>
<dbReference type="Proteomes" id="UP001476798">
    <property type="component" value="Unassembled WGS sequence"/>
</dbReference>
<gene>
    <name evidence="1" type="ORF">GOODEAATRI_010431</name>
</gene>
<evidence type="ECO:0000313" key="2">
    <source>
        <dbReference type="Proteomes" id="UP001476798"/>
    </source>
</evidence>
<reference evidence="1 2" key="1">
    <citation type="submission" date="2021-06" db="EMBL/GenBank/DDBJ databases">
        <authorList>
            <person name="Palmer J.M."/>
        </authorList>
    </citation>
    <scope>NUCLEOTIDE SEQUENCE [LARGE SCALE GENOMIC DNA]</scope>
    <source>
        <strain evidence="1 2">GA_2019</strain>
        <tissue evidence="1">Muscle</tissue>
    </source>
</reference>
<sequence>MTSSLKLTHFTFYFQIYVLHFDISGLIFHHESILMNQNFHFLGIATCCACPTFKLLQLCFSISQFNIPASPVHGCPGAKDVLSNSKLWIFCPTKSAHIVAALWGPNNLVVPNQTDPPAHPTTTTRTQTLVHTHTCITVFLASSVSTDVVLN</sequence>
<keyword evidence="2" id="KW-1185">Reference proteome</keyword>
<organism evidence="1 2">
    <name type="scientific">Goodea atripinnis</name>
    <dbReference type="NCBI Taxonomy" id="208336"/>
    <lineage>
        <taxon>Eukaryota</taxon>
        <taxon>Metazoa</taxon>
        <taxon>Chordata</taxon>
        <taxon>Craniata</taxon>
        <taxon>Vertebrata</taxon>
        <taxon>Euteleostomi</taxon>
        <taxon>Actinopterygii</taxon>
        <taxon>Neopterygii</taxon>
        <taxon>Teleostei</taxon>
        <taxon>Neoteleostei</taxon>
        <taxon>Acanthomorphata</taxon>
        <taxon>Ovalentaria</taxon>
        <taxon>Atherinomorphae</taxon>
        <taxon>Cyprinodontiformes</taxon>
        <taxon>Goodeidae</taxon>
        <taxon>Goodea</taxon>
    </lineage>
</organism>
<proteinExistence type="predicted"/>